<dbReference type="InterPro" id="IPR014027">
    <property type="entry name" value="UDP-Glc/GDP-Man_DH_C"/>
</dbReference>
<dbReference type="Pfam" id="PF03720">
    <property type="entry name" value="UDPG_MGDP_dh_C"/>
    <property type="match status" value="1"/>
</dbReference>
<evidence type="ECO:0000256" key="4">
    <source>
        <dbReference type="PIRNR" id="PIRNR000124"/>
    </source>
</evidence>
<dbReference type="InterPro" id="IPR028359">
    <property type="entry name" value="UDP_ManNAc/GlcNAc_DH"/>
</dbReference>
<dbReference type="Pfam" id="PF03721">
    <property type="entry name" value="UDPG_MGDP_dh_N"/>
    <property type="match status" value="1"/>
</dbReference>
<comment type="caution">
    <text evidence="6">The sequence shown here is derived from an EMBL/GenBank/DDBJ whole genome shotgun (WGS) entry which is preliminary data.</text>
</comment>
<dbReference type="Proteomes" id="UP000177723">
    <property type="component" value="Unassembled WGS sequence"/>
</dbReference>
<dbReference type="GO" id="GO:0016616">
    <property type="term" value="F:oxidoreductase activity, acting on the CH-OH group of donors, NAD or NADP as acceptor"/>
    <property type="evidence" value="ECO:0007669"/>
    <property type="project" value="InterPro"/>
</dbReference>
<dbReference type="InterPro" id="IPR036291">
    <property type="entry name" value="NAD(P)-bd_dom_sf"/>
</dbReference>
<proteinExistence type="inferred from homology"/>
<dbReference type="EMBL" id="MFHT01000009">
    <property type="protein sequence ID" value="OGF77934.1"/>
    <property type="molecule type" value="Genomic_DNA"/>
</dbReference>
<gene>
    <name evidence="6" type="ORF">A3F23_04355</name>
</gene>
<dbReference type="InterPro" id="IPR001732">
    <property type="entry name" value="UDP-Glc/GDP-Man_DH_N"/>
</dbReference>
<dbReference type="SUPFAM" id="SSF51735">
    <property type="entry name" value="NAD(P)-binding Rossmann-fold domains"/>
    <property type="match status" value="1"/>
</dbReference>
<keyword evidence="2" id="KW-0560">Oxidoreductase</keyword>
<dbReference type="Pfam" id="PF00984">
    <property type="entry name" value="UDPG_MGDP_dh"/>
    <property type="match status" value="1"/>
</dbReference>
<dbReference type="InterPro" id="IPR036220">
    <property type="entry name" value="UDP-Glc/GDP-Man_DH_C_sf"/>
</dbReference>
<dbReference type="InterPro" id="IPR017476">
    <property type="entry name" value="UDP-Glc/GDP-Man"/>
</dbReference>
<dbReference type="NCBIfam" id="TIGR03026">
    <property type="entry name" value="NDP-sugDHase"/>
    <property type="match status" value="1"/>
</dbReference>
<evidence type="ECO:0000313" key="7">
    <source>
        <dbReference type="Proteomes" id="UP000177723"/>
    </source>
</evidence>
<evidence type="ECO:0000256" key="3">
    <source>
        <dbReference type="ARBA" id="ARBA00023027"/>
    </source>
</evidence>
<dbReference type="SUPFAM" id="SSF48179">
    <property type="entry name" value="6-phosphogluconate dehydrogenase C-terminal domain-like"/>
    <property type="match status" value="1"/>
</dbReference>
<dbReference type="InterPro" id="IPR008927">
    <property type="entry name" value="6-PGluconate_DH-like_C_sf"/>
</dbReference>
<dbReference type="InterPro" id="IPR014026">
    <property type="entry name" value="UDP-Glc/GDP-Man_DH_dimer"/>
</dbReference>
<dbReference type="SMART" id="SM00984">
    <property type="entry name" value="UDPG_MGDP_dh_C"/>
    <property type="match status" value="1"/>
</dbReference>
<dbReference type="Gene3D" id="3.40.50.720">
    <property type="entry name" value="NAD(P)-binding Rossmann-like Domain"/>
    <property type="match status" value="2"/>
</dbReference>
<dbReference type="GO" id="GO:0016628">
    <property type="term" value="F:oxidoreductase activity, acting on the CH-CH group of donors, NAD or NADP as acceptor"/>
    <property type="evidence" value="ECO:0007669"/>
    <property type="project" value="InterPro"/>
</dbReference>
<dbReference type="AlphaFoldDB" id="A0A1F5WQQ6"/>
<evidence type="ECO:0000256" key="2">
    <source>
        <dbReference type="ARBA" id="ARBA00023002"/>
    </source>
</evidence>
<dbReference type="SUPFAM" id="SSF52413">
    <property type="entry name" value="UDP-glucose/GDP-mannose dehydrogenase C-terminal domain"/>
    <property type="match status" value="1"/>
</dbReference>
<keyword evidence="3" id="KW-0520">NAD</keyword>
<reference evidence="6 7" key="1">
    <citation type="journal article" date="2016" name="Nat. Commun.">
        <title>Thousands of microbial genomes shed light on interconnected biogeochemical processes in an aquifer system.</title>
        <authorList>
            <person name="Anantharaman K."/>
            <person name="Brown C.T."/>
            <person name="Hug L.A."/>
            <person name="Sharon I."/>
            <person name="Castelle C.J."/>
            <person name="Probst A.J."/>
            <person name="Thomas B.C."/>
            <person name="Singh A."/>
            <person name="Wilkins M.J."/>
            <person name="Karaoz U."/>
            <person name="Brodie E.L."/>
            <person name="Williams K.H."/>
            <person name="Hubbard S.S."/>
            <person name="Banfield J.F."/>
        </authorList>
    </citation>
    <scope>NUCLEOTIDE SEQUENCE [LARGE SCALE GENOMIC DNA]</scope>
</reference>
<dbReference type="PIRSF" id="PIRSF000124">
    <property type="entry name" value="UDPglc_GDPman_dh"/>
    <property type="match status" value="1"/>
</dbReference>
<organism evidence="6 7">
    <name type="scientific">Candidatus Giovannonibacteria bacterium RIFCSPHIGHO2_12_FULL_43_15</name>
    <dbReference type="NCBI Taxonomy" id="1798341"/>
    <lineage>
        <taxon>Bacteria</taxon>
        <taxon>Candidatus Giovannoniibacteriota</taxon>
    </lineage>
</organism>
<protein>
    <recommendedName>
        <fullName evidence="5">UDP-glucose/GDP-mannose dehydrogenase C-terminal domain-containing protein</fullName>
    </recommendedName>
</protein>
<dbReference type="GO" id="GO:0051287">
    <property type="term" value="F:NAD binding"/>
    <property type="evidence" value="ECO:0007669"/>
    <property type="project" value="InterPro"/>
</dbReference>
<dbReference type="GO" id="GO:0000271">
    <property type="term" value="P:polysaccharide biosynthetic process"/>
    <property type="evidence" value="ECO:0007669"/>
    <property type="project" value="InterPro"/>
</dbReference>
<dbReference type="PANTHER" id="PTHR43491">
    <property type="entry name" value="UDP-N-ACETYL-D-MANNOSAMINE DEHYDROGENASE"/>
    <property type="match status" value="1"/>
</dbReference>
<evidence type="ECO:0000256" key="1">
    <source>
        <dbReference type="ARBA" id="ARBA00006601"/>
    </source>
</evidence>
<feature type="domain" description="UDP-glucose/GDP-mannose dehydrogenase C-terminal" evidence="5">
    <location>
        <begin position="323"/>
        <end position="427"/>
    </location>
</feature>
<dbReference type="PIRSF" id="PIRSF500136">
    <property type="entry name" value="UDP_ManNAc_DH"/>
    <property type="match status" value="1"/>
</dbReference>
<evidence type="ECO:0000259" key="5">
    <source>
        <dbReference type="SMART" id="SM00984"/>
    </source>
</evidence>
<name>A0A1F5WQQ6_9BACT</name>
<comment type="similarity">
    <text evidence="1 4">Belongs to the UDP-glucose/GDP-mannose dehydrogenase family.</text>
</comment>
<dbReference type="PANTHER" id="PTHR43491:SF2">
    <property type="entry name" value="UDP-N-ACETYL-D-MANNOSAMINE DEHYDROGENASE"/>
    <property type="match status" value="1"/>
</dbReference>
<evidence type="ECO:0000313" key="6">
    <source>
        <dbReference type="EMBL" id="OGF77934.1"/>
    </source>
</evidence>
<sequence>MENKTEQRIGVIGLGYVGLTLALCLAECGFRVSGFDKSKKVIKIIKKGEMPFYEAGLKHLLKKYLGQRFIVTDNFTGKNVCDTYIIAVGSPLNKKNKPDLHDLKDVAEDLGIILKRGDSVILRSTVPIGATRNFIIPILEEKSGLKAGDDFFVSFAPERTVSGCALEELRTLPQVIGEIDKKNAGSAARIFSSMTDTIVMVDSLEEAEIVKLINNTYRDVTFGFANEVALIAQRWGMDGKKVIEAANHGYRRGGIPLPSPGVGGYCLTKDPFIFIESAKSKGYDPLLFKHARNTSDKMIDFISEHTLSFLKNYKNHKRDPKILILGVAFKGNPATSDVRWSTSISLIKNLQNASYNNIFAFDPVVRRDDILIHNIKHVVDIKKGFVDTDVILVGNNHSYFKEMEIKKMLSLTSKPVLLFDSWGLFDKELSELKDVYYKRL</sequence>
<accession>A0A1F5WQQ6</accession>